<sequence length="212" mass="23213">MNALANVRRKPSAAVGPVVQLGFDEVANTSSLFMSGDPLRPAPRVELVKLCFREMVRKRAAAPTVVFTNDVAKERRSAADELADRQAEEAKKRTAAQAAAEKRLQELKEVAAEEGHVVSLASEKGLKAFLAAIPFTKRPYITLLDNGNVRAFWEDKAAGEQVGLQFLGGDQVQYVIFARRAGQGYIARNAGRDLVTNMESQIETNGLRRLMA</sequence>
<evidence type="ECO:0000313" key="2">
    <source>
        <dbReference type="Proteomes" id="UP000549457"/>
    </source>
</evidence>
<dbReference type="RefSeq" id="WP_184155349.1">
    <property type="nucleotide sequence ID" value="NZ_JACHFM010000009.1"/>
</dbReference>
<evidence type="ECO:0000313" key="1">
    <source>
        <dbReference type="EMBL" id="MBB5224514.1"/>
    </source>
</evidence>
<proteinExistence type="predicted"/>
<dbReference type="EMBL" id="JACHFM010000009">
    <property type="protein sequence ID" value="MBB5224514.1"/>
    <property type="molecule type" value="Genomic_DNA"/>
</dbReference>
<organism evidence="1 2">
    <name type="scientific">Amaricoccus macauensis</name>
    <dbReference type="NCBI Taxonomy" id="57001"/>
    <lineage>
        <taxon>Bacteria</taxon>
        <taxon>Pseudomonadati</taxon>
        <taxon>Pseudomonadota</taxon>
        <taxon>Alphaproteobacteria</taxon>
        <taxon>Rhodobacterales</taxon>
        <taxon>Paracoccaceae</taxon>
        <taxon>Amaricoccus</taxon>
    </lineage>
</organism>
<name>A0A840STK6_9RHOB</name>
<comment type="caution">
    <text evidence="1">The sequence shown here is derived from an EMBL/GenBank/DDBJ whole genome shotgun (WGS) entry which is preliminary data.</text>
</comment>
<protein>
    <submittedName>
        <fullName evidence="1">Uncharacterized protein</fullName>
    </submittedName>
</protein>
<dbReference type="Proteomes" id="UP000549457">
    <property type="component" value="Unassembled WGS sequence"/>
</dbReference>
<accession>A0A840STK6</accession>
<dbReference type="AlphaFoldDB" id="A0A840STK6"/>
<keyword evidence="2" id="KW-1185">Reference proteome</keyword>
<gene>
    <name evidence="1" type="ORF">HNP73_004485</name>
</gene>
<reference evidence="1 2" key="1">
    <citation type="submission" date="2020-08" db="EMBL/GenBank/DDBJ databases">
        <title>Genomic Encyclopedia of Type Strains, Phase IV (KMG-IV): sequencing the most valuable type-strain genomes for metagenomic binning, comparative biology and taxonomic classification.</title>
        <authorList>
            <person name="Goeker M."/>
        </authorList>
    </citation>
    <scope>NUCLEOTIDE SEQUENCE [LARGE SCALE GENOMIC DNA]</scope>
    <source>
        <strain evidence="1 2">DSM 101730</strain>
    </source>
</reference>